<dbReference type="InterPro" id="IPR014710">
    <property type="entry name" value="RmlC-like_jellyroll"/>
</dbReference>
<dbReference type="RefSeq" id="WP_248345273.1">
    <property type="nucleotide sequence ID" value="NZ_AP025592.1"/>
</dbReference>
<evidence type="ECO:0000313" key="3">
    <source>
        <dbReference type="Proteomes" id="UP001162734"/>
    </source>
</evidence>
<dbReference type="EMBL" id="AP025592">
    <property type="protein sequence ID" value="BDG08100.1"/>
    <property type="molecule type" value="Genomic_DNA"/>
</dbReference>
<feature type="domain" description="Cyclic nucleotide-binding" evidence="1">
    <location>
        <begin position="1"/>
        <end position="114"/>
    </location>
</feature>
<dbReference type="PANTHER" id="PTHR24567:SF74">
    <property type="entry name" value="HTH-TYPE TRANSCRIPTIONAL REGULATOR ARCR"/>
    <property type="match status" value="1"/>
</dbReference>
<dbReference type="SUPFAM" id="SSF51206">
    <property type="entry name" value="cAMP-binding domain-like"/>
    <property type="match status" value="1"/>
</dbReference>
<dbReference type="Proteomes" id="UP001162734">
    <property type="component" value="Chromosome"/>
</dbReference>
<dbReference type="PANTHER" id="PTHR24567">
    <property type="entry name" value="CRP FAMILY TRANSCRIPTIONAL REGULATORY PROTEIN"/>
    <property type="match status" value="1"/>
</dbReference>
<dbReference type="InterPro" id="IPR018488">
    <property type="entry name" value="cNMP-bd_CS"/>
</dbReference>
<dbReference type="InterPro" id="IPR000595">
    <property type="entry name" value="cNMP-bd_dom"/>
</dbReference>
<dbReference type="PROSITE" id="PS00889">
    <property type="entry name" value="CNMP_BINDING_2"/>
    <property type="match status" value="1"/>
</dbReference>
<organism evidence="2 3">
    <name type="scientific">Anaeromyxobacter paludicola</name>
    <dbReference type="NCBI Taxonomy" id="2918171"/>
    <lineage>
        <taxon>Bacteria</taxon>
        <taxon>Pseudomonadati</taxon>
        <taxon>Myxococcota</taxon>
        <taxon>Myxococcia</taxon>
        <taxon>Myxococcales</taxon>
        <taxon>Cystobacterineae</taxon>
        <taxon>Anaeromyxobacteraceae</taxon>
        <taxon>Anaeromyxobacter</taxon>
    </lineage>
</organism>
<dbReference type="InterPro" id="IPR018490">
    <property type="entry name" value="cNMP-bd_dom_sf"/>
</dbReference>
<accession>A0ABN6N7X5</accession>
<keyword evidence="3" id="KW-1185">Reference proteome</keyword>
<name>A0ABN6N7X5_9BACT</name>
<protein>
    <recommendedName>
        <fullName evidence="1">Cyclic nucleotide-binding domain-containing protein</fullName>
    </recommendedName>
</protein>
<dbReference type="PROSITE" id="PS50042">
    <property type="entry name" value="CNMP_BINDING_3"/>
    <property type="match status" value="1"/>
</dbReference>
<dbReference type="InterPro" id="IPR050397">
    <property type="entry name" value="Env_Response_Regulators"/>
</dbReference>
<dbReference type="Pfam" id="PF00027">
    <property type="entry name" value="cNMP_binding"/>
    <property type="match status" value="1"/>
</dbReference>
<sequence length="217" mass="23689">MSAVEEQLFQRFGREFPKGSILFREGEPGRDMFVIQSGKVHIAKTVGDVEKILTTLGGGEFFGEMSILNNRPRSATAVCAEDCRLIVIDPRTFETMIRSSAEIALRMIKKLATRLQAADDQIENLLLRDGSARVVHFLLKEAERGESAAGGRRVEVPPADLPARVGVEPATVDEVVGKLVKAQLAVAGPSGFTVPDLGRLAHFLEFLRMKAQFGDIA</sequence>
<dbReference type="CDD" id="cd00038">
    <property type="entry name" value="CAP_ED"/>
    <property type="match status" value="1"/>
</dbReference>
<dbReference type="Gene3D" id="2.60.120.10">
    <property type="entry name" value="Jelly Rolls"/>
    <property type="match status" value="1"/>
</dbReference>
<evidence type="ECO:0000313" key="2">
    <source>
        <dbReference type="EMBL" id="BDG08100.1"/>
    </source>
</evidence>
<proteinExistence type="predicted"/>
<reference evidence="3" key="1">
    <citation type="journal article" date="2022" name="Int. J. Syst. Evol. Microbiol.">
        <title>Anaeromyxobacter oryzae sp. nov., Anaeromyxobacter diazotrophicus sp. nov. and Anaeromyxobacter paludicola sp. nov., isolated from paddy soils.</title>
        <authorList>
            <person name="Itoh H."/>
            <person name="Xu Z."/>
            <person name="Mise K."/>
            <person name="Masuda Y."/>
            <person name="Ushijima N."/>
            <person name="Hayakawa C."/>
            <person name="Shiratori Y."/>
            <person name="Senoo K."/>
        </authorList>
    </citation>
    <scope>NUCLEOTIDE SEQUENCE [LARGE SCALE GENOMIC DNA]</scope>
    <source>
        <strain evidence="3">Red630</strain>
    </source>
</reference>
<evidence type="ECO:0000259" key="1">
    <source>
        <dbReference type="PROSITE" id="PS50042"/>
    </source>
</evidence>
<gene>
    <name evidence="2" type="ORF">AMPC_12130</name>
</gene>
<dbReference type="SMART" id="SM00100">
    <property type="entry name" value="cNMP"/>
    <property type="match status" value="1"/>
</dbReference>